<dbReference type="Pfam" id="PF07494">
    <property type="entry name" value="Reg_prop"/>
    <property type="match status" value="1"/>
</dbReference>
<evidence type="ECO:0000256" key="1">
    <source>
        <dbReference type="ARBA" id="ARBA00022553"/>
    </source>
</evidence>
<reference evidence="6 7" key="1">
    <citation type="submission" date="2020-08" db="EMBL/GenBank/DDBJ databases">
        <title>Genomic Encyclopedia of Type Strains, Phase IV (KMG-V): Genome sequencing to study the core and pangenomes of soil and plant-associated prokaryotes.</title>
        <authorList>
            <person name="Whitman W."/>
        </authorList>
    </citation>
    <scope>NUCLEOTIDE SEQUENCE [LARGE SCALE GENOMIC DNA]</scope>
    <source>
        <strain evidence="6 7">MP601</strain>
    </source>
</reference>
<dbReference type="PANTHER" id="PTHR43547:SF2">
    <property type="entry name" value="HYBRID SIGNAL TRANSDUCTION HISTIDINE KINASE C"/>
    <property type="match status" value="1"/>
</dbReference>
<keyword evidence="6" id="KW-0238">DNA-binding</keyword>
<dbReference type="InterPro" id="IPR015943">
    <property type="entry name" value="WD40/YVTN_repeat-like_dom_sf"/>
</dbReference>
<dbReference type="InterPro" id="IPR036388">
    <property type="entry name" value="WH-like_DNA-bd_sf"/>
</dbReference>
<evidence type="ECO:0000259" key="5">
    <source>
        <dbReference type="SMART" id="SM00421"/>
    </source>
</evidence>
<dbReference type="Gene3D" id="2.60.40.10">
    <property type="entry name" value="Immunoglobulins"/>
    <property type="match status" value="1"/>
</dbReference>
<feature type="domain" description="HTH luxR-type" evidence="5">
    <location>
        <begin position="910"/>
        <end position="967"/>
    </location>
</feature>
<dbReference type="InterPro" id="IPR013783">
    <property type="entry name" value="Ig-like_fold"/>
</dbReference>
<keyword evidence="3" id="KW-0472">Membrane</keyword>
<dbReference type="Gene3D" id="1.10.10.10">
    <property type="entry name" value="Winged helix-like DNA-binding domain superfamily/Winged helix DNA-binding domain"/>
    <property type="match status" value="1"/>
</dbReference>
<keyword evidence="3" id="KW-1133">Transmembrane helix</keyword>
<dbReference type="SMART" id="SM00421">
    <property type="entry name" value="HTH_LUXR"/>
    <property type="match status" value="1"/>
</dbReference>
<evidence type="ECO:0000256" key="4">
    <source>
        <dbReference type="SAM" id="SignalP"/>
    </source>
</evidence>
<dbReference type="GO" id="GO:0006355">
    <property type="term" value="P:regulation of DNA-templated transcription"/>
    <property type="evidence" value="ECO:0007669"/>
    <property type="project" value="InterPro"/>
</dbReference>
<evidence type="ECO:0000313" key="7">
    <source>
        <dbReference type="Proteomes" id="UP000548326"/>
    </source>
</evidence>
<keyword evidence="4" id="KW-0732">Signal</keyword>
<feature type="coiled-coil region" evidence="2">
    <location>
        <begin position="779"/>
        <end position="828"/>
    </location>
</feature>
<evidence type="ECO:0000256" key="2">
    <source>
        <dbReference type="SAM" id="Coils"/>
    </source>
</evidence>
<dbReference type="Pfam" id="PF07495">
    <property type="entry name" value="Y_Y_Y"/>
    <property type="match status" value="1"/>
</dbReference>
<dbReference type="SUPFAM" id="SSF46894">
    <property type="entry name" value="C-terminal effector domain of the bipartite response regulators"/>
    <property type="match status" value="1"/>
</dbReference>
<dbReference type="InterPro" id="IPR011110">
    <property type="entry name" value="Reg_prop"/>
</dbReference>
<feature type="transmembrane region" description="Helical" evidence="3">
    <location>
        <begin position="761"/>
        <end position="779"/>
    </location>
</feature>
<dbReference type="RefSeq" id="WP_183590224.1">
    <property type="nucleotide sequence ID" value="NZ_JACHCA010000034.1"/>
</dbReference>
<protein>
    <submittedName>
        <fullName evidence="6">Ligand-binding sensor domain-containing protein/DNA-binding CsgD family transcriptional regulator</fullName>
    </submittedName>
</protein>
<dbReference type="SUPFAM" id="SSF63829">
    <property type="entry name" value="Calcium-dependent phosphotriesterase"/>
    <property type="match status" value="2"/>
</dbReference>
<dbReference type="GO" id="GO:0003677">
    <property type="term" value="F:DNA binding"/>
    <property type="evidence" value="ECO:0007669"/>
    <property type="project" value="UniProtKB-KW"/>
</dbReference>
<proteinExistence type="predicted"/>
<name>A0A841JNJ6_9SPHI</name>
<dbReference type="AlphaFoldDB" id="A0A841JNJ6"/>
<dbReference type="InterPro" id="IPR000792">
    <property type="entry name" value="Tscrpt_reg_LuxR_C"/>
</dbReference>
<dbReference type="GO" id="GO:0000155">
    <property type="term" value="F:phosphorelay sensor kinase activity"/>
    <property type="evidence" value="ECO:0007669"/>
    <property type="project" value="TreeGrafter"/>
</dbReference>
<dbReference type="InterPro" id="IPR016032">
    <property type="entry name" value="Sig_transdc_resp-reg_C-effctor"/>
</dbReference>
<dbReference type="Gene3D" id="2.130.10.10">
    <property type="entry name" value="YVTN repeat-like/Quinoprotein amine dehydrogenase"/>
    <property type="match status" value="3"/>
</dbReference>
<gene>
    <name evidence="6" type="ORF">HDF22_005996</name>
</gene>
<feature type="signal peptide" evidence="4">
    <location>
        <begin position="1"/>
        <end position="17"/>
    </location>
</feature>
<keyword evidence="2" id="KW-0175">Coiled coil</keyword>
<feature type="chain" id="PRO_5032945870" evidence="4">
    <location>
        <begin position="18"/>
        <end position="972"/>
    </location>
</feature>
<dbReference type="InterPro" id="IPR011123">
    <property type="entry name" value="Y_Y_Y"/>
</dbReference>
<dbReference type="EMBL" id="JACHCA010000034">
    <property type="protein sequence ID" value="MBB6131842.1"/>
    <property type="molecule type" value="Genomic_DNA"/>
</dbReference>
<evidence type="ECO:0000256" key="3">
    <source>
        <dbReference type="SAM" id="Phobius"/>
    </source>
</evidence>
<comment type="caution">
    <text evidence="6">The sequence shown here is derived from an EMBL/GenBank/DDBJ whole genome shotgun (WGS) entry which is preliminary data.</text>
</comment>
<keyword evidence="1" id="KW-0597">Phosphoprotein</keyword>
<organism evidence="6 7">
    <name type="scientific">Mucilaginibacter lappiensis</name>
    <dbReference type="NCBI Taxonomy" id="354630"/>
    <lineage>
        <taxon>Bacteria</taxon>
        <taxon>Pseudomonadati</taxon>
        <taxon>Bacteroidota</taxon>
        <taxon>Sphingobacteriia</taxon>
        <taxon>Sphingobacteriales</taxon>
        <taxon>Sphingobacteriaceae</taxon>
        <taxon>Mucilaginibacter</taxon>
    </lineage>
</organism>
<dbReference type="PANTHER" id="PTHR43547">
    <property type="entry name" value="TWO-COMPONENT HISTIDINE KINASE"/>
    <property type="match status" value="1"/>
</dbReference>
<dbReference type="Proteomes" id="UP000548326">
    <property type="component" value="Unassembled WGS sequence"/>
</dbReference>
<sequence length="972" mass="111289">MKKIILLIIICHALVFAAAAQTTIGIPAIKNYTHTDYNASTEVWDVKQDRNGILYFANNDGLLTFDGSYWKIYPLPNKGTIKALAIDPDGKIFVGGQDEIGYFFPDANGILKYHSIKHLMPQKARQFADIWSIVLFKNEVFFRTIECVFEYNNNEIKTFDAPGGWRLLSKAGSQLFAEDKDEGLMFFKDYQWQPCRTQLQTASLHITGVMDYNRDTVLLTTLKQGLFLFTGSTLIKKPTAIDPILQNDLVNCAKKIGDDRYAIGTKARGLIIIDGKGNVVERFSNNEGLQNNNVLGLLLDRDKNLWLGLESGIDFINYNTSVKRIYANKDNQLKSNAVSVFNNKLFIGTSNGLYSVPLDARQNDISNNKGVFTEVENTKGQVWSLREINHNLLVGHEDGALVVDYNRVKQITNREGAWRFLPIPSSHDIIAGTYTGLQLIKNNGNDFTAGAKMEALYESLPTLAKDNDDHVIWASHSYRGVYKIQLSADRTKIIRYTQYTDRNGLPSVMNNHVYFIRGKILVATEKGVYEYNNSQNKFEQSAFYKPALGDTYIEHLTADSTGNVWFISDQRVGVIDFSKPSAGKPYTVIYFPELAGQTVKGAGYIYPYDKENIFIGSNNGVFHLNYRQYVQSETKLNVLLTTVKAIAEKDSLIFGGYFMKDNDVAGVQGKKQIVTLSNHWNSFHFEYSSTLFAQKSNEEFSYKLEGFDSEWSKWSVKTEKDYTNLPYGRYTFSVRVRNNLGNASAPVSYTFVVDPAWYQTTWAYLFYLLLVVFAIYLAMKEQRKRFDLHQQKHEEEQRRLSYLHSLELDRNEKEIMALKNNNLESELNYKNKELATITMHLVERGRILLNIREELVAAIKKVNMPDLTHEFRNVFKLVTDTEKKDDDWNHFAIYFDQVHNNFLSIMKTRFPGLSPTDLKLCAYLRLNLTSKEIAQLMNISLKGVEISRYRVRKKLGLATEVNLYDFLIDITK</sequence>
<accession>A0A841JNJ6</accession>
<keyword evidence="3" id="KW-0812">Transmembrane</keyword>
<evidence type="ECO:0000313" key="6">
    <source>
        <dbReference type="EMBL" id="MBB6131842.1"/>
    </source>
</evidence>